<dbReference type="InterPro" id="IPR050108">
    <property type="entry name" value="CDK"/>
</dbReference>
<protein>
    <recommendedName>
        <fullName evidence="1">[RNA-polymerase]-subunit kinase</fullName>
        <ecNumber evidence="1">2.7.11.23</ecNumber>
    </recommendedName>
</protein>
<dbReference type="PANTHER" id="PTHR24056">
    <property type="entry name" value="CELL DIVISION PROTEIN KINASE"/>
    <property type="match status" value="1"/>
</dbReference>
<evidence type="ECO:0000256" key="4">
    <source>
        <dbReference type="ARBA" id="ARBA00022679"/>
    </source>
</evidence>
<dbReference type="GO" id="GO:0008353">
    <property type="term" value="F:RNA polymerase II CTD heptapeptide repeat kinase activity"/>
    <property type="evidence" value="ECO:0007669"/>
    <property type="project" value="UniProtKB-EC"/>
</dbReference>
<feature type="binding site" evidence="10">
    <location>
        <position position="47"/>
    </location>
    <ligand>
        <name>ATP</name>
        <dbReference type="ChEBI" id="CHEBI:30616"/>
    </ligand>
</feature>
<evidence type="ECO:0000313" key="13">
    <source>
        <dbReference type="EMBL" id="WFD41308.1"/>
    </source>
</evidence>
<dbReference type="Pfam" id="PF00069">
    <property type="entry name" value="Pkinase"/>
    <property type="match status" value="1"/>
</dbReference>
<feature type="active site" description="Proton acceptor" evidence="8">
    <location>
        <position position="152"/>
    </location>
</feature>
<dbReference type="InterPro" id="IPR000719">
    <property type="entry name" value="Prot_kinase_dom"/>
</dbReference>
<feature type="binding site" evidence="9">
    <location>
        <position position="46"/>
    </location>
    <ligand>
        <name>ATP</name>
        <dbReference type="ChEBI" id="CHEBI:30616"/>
    </ligand>
</feature>
<evidence type="ECO:0000256" key="9">
    <source>
        <dbReference type="PIRSR" id="PIRSR637770-2"/>
    </source>
</evidence>
<dbReference type="Gene3D" id="1.10.510.10">
    <property type="entry name" value="Transferase(Phosphotransferase) domain 1"/>
    <property type="match status" value="1"/>
</dbReference>
<dbReference type="GO" id="GO:0004693">
    <property type="term" value="F:cyclin-dependent protein serine/threonine kinase activity"/>
    <property type="evidence" value="ECO:0007669"/>
    <property type="project" value="TreeGrafter"/>
</dbReference>
<dbReference type="GO" id="GO:0045944">
    <property type="term" value="P:positive regulation of transcription by RNA polymerase II"/>
    <property type="evidence" value="ECO:0007669"/>
    <property type="project" value="TreeGrafter"/>
</dbReference>
<evidence type="ECO:0000256" key="10">
    <source>
        <dbReference type="PROSITE-ProRule" id="PRU10141"/>
    </source>
</evidence>
<dbReference type="CDD" id="cd07841">
    <property type="entry name" value="STKc_CDK7"/>
    <property type="match status" value="1"/>
</dbReference>
<dbReference type="GO" id="GO:0005524">
    <property type="term" value="F:ATP binding"/>
    <property type="evidence" value="ECO:0007669"/>
    <property type="project" value="UniProtKB-UniRule"/>
</dbReference>
<dbReference type="GeneID" id="85227956"/>
<keyword evidence="3" id="KW-0597">Phosphoprotein</keyword>
<dbReference type="RefSeq" id="XP_060124205.1">
    <property type="nucleotide sequence ID" value="XM_060268222.1"/>
</dbReference>
<evidence type="ECO:0000256" key="5">
    <source>
        <dbReference type="ARBA" id="ARBA00022741"/>
    </source>
</evidence>
<keyword evidence="5 9" id="KW-0547">Nucleotide-binding</keyword>
<dbReference type="InterPro" id="IPR017441">
    <property type="entry name" value="Protein_kinase_ATP_BS"/>
</dbReference>
<feature type="domain" description="Protein kinase" evidence="12">
    <location>
        <begin position="17"/>
        <end position="310"/>
    </location>
</feature>
<dbReference type="FunFam" id="1.10.510.10:FF:000624">
    <property type="entry name" value="Mitogen-activated protein kinase"/>
    <property type="match status" value="1"/>
</dbReference>
<dbReference type="InterPro" id="IPR011009">
    <property type="entry name" value="Kinase-like_dom_sf"/>
</dbReference>
<proteinExistence type="predicted"/>
<evidence type="ECO:0000256" key="8">
    <source>
        <dbReference type="PIRSR" id="PIRSR637770-1"/>
    </source>
</evidence>
<dbReference type="Proteomes" id="UP001217754">
    <property type="component" value="Chromosome 9"/>
</dbReference>
<keyword evidence="7 9" id="KW-0067">ATP-binding</keyword>
<dbReference type="PROSITE" id="PS50011">
    <property type="entry name" value="PROTEIN_KINASE_DOM"/>
    <property type="match status" value="1"/>
</dbReference>
<evidence type="ECO:0000256" key="11">
    <source>
        <dbReference type="SAM" id="MobiDB-lite"/>
    </source>
</evidence>
<evidence type="ECO:0000256" key="3">
    <source>
        <dbReference type="ARBA" id="ARBA00022553"/>
    </source>
</evidence>
<feature type="binding site" evidence="9">
    <location>
        <begin position="23"/>
        <end position="31"/>
    </location>
    <ligand>
        <name>ATP</name>
        <dbReference type="ChEBI" id="CHEBI:30616"/>
    </ligand>
</feature>
<dbReference type="PANTHER" id="PTHR24056:SF0">
    <property type="entry name" value="CYCLIN-DEPENDENT KINASE 7"/>
    <property type="match status" value="1"/>
</dbReference>
<keyword evidence="6 13" id="KW-0418">Kinase</keyword>
<accession>A0AAF0JC89</accession>
<keyword evidence="4 13" id="KW-0808">Transferase</keyword>
<name>A0AAF0JC89_9BASI</name>
<dbReference type="InterPro" id="IPR037770">
    <property type="entry name" value="CDK7"/>
</dbReference>
<dbReference type="Gene3D" id="3.30.200.20">
    <property type="entry name" value="Phosphorylase Kinase, domain 1"/>
    <property type="match status" value="1"/>
</dbReference>
<dbReference type="SUPFAM" id="SSF56112">
    <property type="entry name" value="Protein kinase-like (PK-like)"/>
    <property type="match status" value="1"/>
</dbReference>
<dbReference type="SMART" id="SM00220">
    <property type="entry name" value="S_TKc"/>
    <property type="match status" value="1"/>
</dbReference>
<organism evidence="13 14">
    <name type="scientific">Malassezia japonica</name>
    <dbReference type="NCBI Taxonomy" id="223818"/>
    <lineage>
        <taxon>Eukaryota</taxon>
        <taxon>Fungi</taxon>
        <taxon>Dikarya</taxon>
        <taxon>Basidiomycota</taxon>
        <taxon>Ustilaginomycotina</taxon>
        <taxon>Malasseziomycetes</taxon>
        <taxon>Malasseziales</taxon>
        <taxon>Malasseziaceae</taxon>
        <taxon>Malassezia</taxon>
    </lineage>
</organism>
<evidence type="ECO:0000256" key="1">
    <source>
        <dbReference type="ARBA" id="ARBA00012409"/>
    </source>
</evidence>
<keyword evidence="14" id="KW-1185">Reference proteome</keyword>
<dbReference type="PROSITE" id="PS00107">
    <property type="entry name" value="PROTEIN_KINASE_ATP"/>
    <property type="match status" value="1"/>
</dbReference>
<evidence type="ECO:0000256" key="2">
    <source>
        <dbReference type="ARBA" id="ARBA00022527"/>
    </source>
</evidence>
<gene>
    <name evidence="13" type="primary">KIN28</name>
    <name evidence="13" type="ORF">MJAP1_004305</name>
</gene>
<evidence type="ECO:0000259" key="12">
    <source>
        <dbReference type="PROSITE" id="PS50011"/>
    </source>
</evidence>
<evidence type="ECO:0000256" key="7">
    <source>
        <dbReference type="ARBA" id="ARBA00022840"/>
    </source>
</evidence>
<reference evidence="13" key="1">
    <citation type="submission" date="2023-03" db="EMBL/GenBank/DDBJ databases">
        <title>Mating type loci evolution in Malassezia.</title>
        <authorList>
            <person name="Coelho M.A."/>
        </authorList>
    </citation>
    <scope>NUCLEOTIDE SEQUENCE</scope>
    <source>
        <strain evidence="13">CBS 9431</strain>
    </source>
</reference>
<evidence type="ECO:0000256" key="6">
    <source>
        <dbReference type="ARBA" id="ARBA00022777"/>
    </source>
</evidence>
<dbReference type="GO" id="GO:0005737">
    <property type="term" value="C:cytoplasm"/>
    <property type="evidence" value="ECO:0007669"/>
    <property type="project" value="TreeGrafter"/>
</dbReference>
<keyword evidence="2" id="KW-0723">Serine/threonine-protein kinase</keyword>
<sequence length="374" mass="41050">MASEATRRSNHAVRAKYEKIDKIGEGTFAAVFLARNVQTGTKVAIKKIKTAAAGTRDGIDITAMREFKFLKELHHPNVVALLDVFSSGASAPSINLVLEYLNTDLEAIIKDRALLFSASDIKSWMLMLCRGIEYCHRNYCLHRVRFPSDFQDLKPNNLLISPSGELKIADFGLARECGDPGARMTSQVVTRWYRSPELLLGARSYSAGVDMWAVGCIFAELMLRTPYLPGESDATQLTTILRALGTPTSAEWPQYATLPDAGKLESFPKQNLAFLFTAASSETLDLLGACLRYDPLKRVRASEALHHAYFRAGPLPTPPAHLPRPAQSAEEPKVEIEAPPAPVPAAPKAAGGKRALTDDEIAHRKRLAHRVAFS</sequence>
<dbReference type="AlphaFoldDB" id="A0AAF0JC89"/>
<dbReference type="EMBL" id="CP119966">
    <property type="protein sequence ID" value="WFD41308.1"/>
    <property type="molecule type" value="Genomic_DNA"/>
</dbReference>
<evidence type="ECO:0000313" key="14">
    <source>
        <dbReference type="Proteomes" id="UP001217754"/>
    </source>
</evidence>
<dbReference type="GO" id="GO:0070985">
    <property type="term" value="C:transcription factor TFIIK complex"/>
    <property type="evidence" value="ECO:0007669"/>
    <property type="project" value="InterPro"/>
</dbReference>
<dbReference type="EC" id="2.7.11.23" evidence="1"/>
<feature type="region of interest" description="Disordered" evidence="11">
    <location>
        <begin position="316"/>
        <end position="361"/>
    </location>
</feature>